<sequence>MVGVVRFARAGDGAAKSLRAGDIAVVDLPDLDRAQADALVQRKVRAVLNAAESSTGRYPNSGPQVLADAGIALVDHVGAGIWTRLRSGDTVRIADGKIFKNEVLVAQGQMVDDATRSERLGAAERELATKLGSLTANASDHLERERALLLEGARVPRLDAKLRGRPVVVVSRAYQWEHDLKAIRRWIRDSGAVVVGVAAGADALLETRIKPDVVIGHLQDLSDRALRSGADVVVVSPSGRTDGAERFERAHVDVTVFQATGSAADLAILLADANDAPVVVEVGAPRGLVEFLERGTADVASSFVTRLRTSATLVDAHAVAHFTRRTMPAWPVLLILLAGVLAVVAAVGTTPTGADWYAVLGERLADLRTWLEGLL</sequence>
<keyword evidence="1" id="KW-0812">Transmembrane</keyword>
<evidence type="ECO:0000313" key="2">
    <source>
        <dbReference type="EMBL" id="ALX05431.1"/>
    </source>
</evidence>
<keyword evidence="3" id="KW-1185">Reference proteome</keyword>
<dbReference type="KEGG" id="aer:AERYTH_12340"/>
<name>A0A0U3TIP0_9ACTN</name>
<evidence type="ECO:0000256" key="1">
    <source>
        <dbReference type="SAM" id="Phobius"/>
    </source>
</evidence>
<reference evidence="2 3" key="1">
    <citation type="journal article" date="1991" name="Int. J. Syst. Bacteriol.">
        <title>Description of the erythromycin-producing bacterium Arthrobacter sp. strain NRRL B-3381 as Aeromicrobium erythreum gen. nov., sp. nov.</title>
        <authorList>
            <person name="Miller E.S."/>
            <person name="Woese C.R."/>
            <person name="Brenner S."/>
        </authorList>
    </citation>
    <scope>NUCLEOTIDE SEQUENCE [LARGE SCALE GENOMIC DNA]</scope>
    <source>
        <strain evidence="2 3">AR18</strain>
    </source>
</reference>
<dbReference type="AlphaFoldDB" id="A0A0U3TIP0"/>
<dbReference type="NCBIfam" id="NF040608">
    <property type="entry name" value="division_SteA"/>
    <property type="match status" value="1"/>
</dbReference>
<protein>
    <recommendedName>
        <fullName evidence="4">SteA-like C-terminal domain-containing protein</fullName>
    </recommendedName>
</protein>
<accession>A0A0U3TIP0</accession>
<dbReference type="EMBL" id="CP011502">
    <property type="protein sequence ID" value="ALX05431.1"/>
    <property type="molecule type" value="Genomic_DNA"/>
</dbReference>
<keyword evidence="1" id="KW-0472">Membrane</keyword>
<gene>
    <name evidence="2" type="ORF">AERYTH_12340</name>
</gene>
<evidence type="ECO:0000313" key="3">
    <source>
        <dbReference type="Proteomes" id="UP000067689"/>
    </source>
</evidence>
<keyword evidence="1" id="KW-1133">Transmembrane helix</keyword>
<dbReference type="PATRIC" id="fig|2041.4.peg.2569"/>
<evidence type="ECO:0008006" key="4">
    <source>
        <dbReference type="Google" id="ProtNLM"/>
    </source>
</evidence>
<proteinExistence type="predicted"/>
<feature type="transmembrane region" description="Helical" evidence="1">
    <location>
        <begin position="329"/>
        <end position="348"/>
    </location>
</feature>
<dbReference type="Proteomes" id="UP000067689">
    <property type="component" value="Chromosome"/>
</dbReference>
<organism evidence="2 3">
    <name type="scientific">Aeromicrobium erythreum</name>
    <dbReference type="NCBI Taxonomy" id="2041"/>
    <lineage>
        <taxon>Bacteria</taxon>
        <taxon>Bacillati</taxon>
        <taxon>Actinomycetota</taxon>
        <taxon>Actinomycetes</taxon>
        <taxon>Propionibacteriales</taxon>
        <taxon>Nocardioidaceae</taxon>
        <taxon>Aeromicrobium</taxon>
    </lineage>
</organism>
<dbReference type="InterPro" id="IPR047795">
    <property type="entry name" value="Put_SteA-like"/>
</dbReference>
<dbReference type="STRING" id="2041.AERYTH_12340"/>